<dbReference type="InterPro" id="IPR039422">
    <property type="entry name" value="MarR/SlyA-like"/>
</dbReference>
<keyword evidence="6" id="KW-1185">Reference proteome</keyword>
<dbReference type="GO" id="GO:0003700">
    <property type="term" value="F:DNA-binding transcription factor activity"/>
    <property type="evidence" value="ECO:0007669"/>
    <property type="project" value="InterPro"/>
</dbReference>
<dbReference type="InterPro" id="IPR000835">
    <property type="entry name" value="HTH_MarR-typ"/>
</dbReference>
<accession>A0A1H1JIQ4</accession>
<protein>
    <submittedName>
        <fullName evidence="5">DNA-binding transcriptional regulator, MarR family</fullName>
    </submittedName>
</protein>
<proteinExistence type="predicted"/>
<dbReference type="PRINTS" id="PR00598">
    <property type="entry name" value="HTHMARR"/>
</dbReference>
<dbReference type="PANTHER" id="PTHR33164:SF43">
    <property type="entry name" value="HTH-TYPE TRANSCRIPTIONAL REPRESSOR YETL"/>
    <property type="match status" value="1"/>
</dbReference>
<keyword evidence="2 5" id="KW-0238">DNA-binding</keyword>
<dbReference type="GO" id="GO:0006950">
    <property type="term" value="P:response to stress"/>
    <property type="evidence" value="ECO:0007669"/>
    <property type="project" value="TreeGrafter"/>
</dbReference>
<feature type="domain" description="HTH marR-type" evidence="4">
    <location>
        <begin position="2"/>
        <end position="136"/>
    </location>
</feature>
<reference evidence="6" key="1">
    <citation type="submission" date="2016-10" db="EMBL/GenBank/DDBJ databases">
        <authorList>
            <person name="Varghese N."/>
            <person name="Submissions S."/>
        </authorList>
    </citation>
    <scope>NUCLEOTIDE SEQUENCE [LARGE SCALE GENOMIC DNA]</scope>
    <source>
        <strain evidence="6">DUS833</strain>
    </source>
</reference>
<dbReference type="Proteomes" id="UP000199365">
    <property type="component" value="Unassembled WGS sequence"/>
</dbReference>
<dbReference type="RefSeq" id="WP_090807625.1">
    <property type="nucleotide sequence ID" value="NZ_FNKX01000002.1"/>
</dbReference>
<name>A0A1H1JIQ4_9BURK</name>
<dbReference type="GO" id="GO:0003677">
    <property type="term" value="F:DNA binding"/>
    <property type="evidence" value="ECO:0007669"/>
    <property type="project" value="UniProtKB-KW"/>
</dbReference>
<dbReference type="AlphaFoldDB" id="A0A1H1JIQ4"/>
<evidence type="ECO:0000313" key="5">
    <source>
        <dbReference type="EMBL" id="SDR49790.1"/>
    </source>
</evidence>
<dbReference type="Gene3D" id="1.10.10.10">
    <property type="entry name" value="Winged helix-like DNA-binding domain superfamily/Winged helix DNA-binding domain"/>
    <property type="match status" value="1"/>
</dbReference>
<dbReference type="InterPro" id="IPR036388">
    <property type="entry name" value="WH-like_DNA-bd_sf"/>
</dbReference>
<dbReference type="InterPro" id="IPR036390">
    <property type="entry name" value="WH_DNA-bd_sf"/>
</dbReference>
<sequence length="151" mass="16834">MYSDFLTFRLDLTSALLINRANLVYRERWDLDVRALRVLRLVCAEPDITPKSVSQRALIEKTLLSKVLAELETRGLITRNMHASDRRSIALRATAHGLEVAQASEAVGTELEVELAKALSQNERKTLERLLGKLSHSLLESESASAPPARS</sequence>
<evidence type="ECO:0000256" key="3">
    <source>
        <dbReference type="ARBA" id="ARBA00023163"/>
    </source>
</evidence>
<dbReference type="STRING" id="157910.SAMN05445850_4929"/>
<dbReference type="InterPro" id="IPR023187">
    <property type="entry name" value="Tscrpt_reg_MarR-type_CS"/>
</dbReference>
<organism evidence="5 6">
    <name type="scientific">Paraburkholderia tuberum</name>
    <dbReference type="NCBI Taxonomy" id="157910"/>
    <lineage>
        <taxon>Bacteria</taxon>
        <taxon>Pseudomonadati</taxon>
        <taxon>Pseudomonadota</taxon>
        <taxon>Betaproteobacteria</taxon>
        <taxon>Burkholderiales</taxon>
        <taxon>Burkholderiaceae</taxon>
        <taxon>Paraburkholderia</taxon>
    </lineage>
</organism>
<evidence type="ECO:0000313" key="6">
    <source>
        <dbReference type="Proteomes" id="UP000199365"/>
    </source>
</evidence>
<dbReference type="PANTHER" id="PTHR33164">
    <property type="entry name" value="TRANSCRIPTIONAL REGULATOR, MARR FAMILY"/>
    <property type="match status" value="1"/>
</dbReference>
<dbReference type="SMART" id="SM00347">
    <property type="entry name" value="HTH_MARR"/>
    <property type="match status" value="1"/>
</dbReference>
<keyword evidence="3" id="KW-0804">Transcription</keyword>
<keyword evidence="1" id="KW-0805">Transcription regulation</keyword>
<dbReference type="PROSITE" id="PS50995">
    <property type="entry name" value="HTH_MARR_2"/>
    <property type="match status" value="1"/>
</dbReference>
<evidence type="ECO:0000256" key="1">
    <source>
        <dbReference type="ARBA" id="ARBA00023015"/>
    </source>
</evidence>
<dbReference type="EMBL" id="FNKX01000002">
    <property type="protein sequence ID" value="SDR49790.1"/>
    <property type="molecule type" value="Genomic_DNA"/>
</dbReference>
<dbReference type="SUPFAM" id="SSF46785">
    <property type="entry name" value="Winged helix' DNA-binding domain"/>
    <property type="match status" value="1"/>
</dbReference>
<evidence type="ECO:0000256" key="2">
    <source>
        <dbReference type="ARBA" id="ARBA00023125"/>
    </source>
</evidence>
<dbReference type="PROSITE" id="PS01117">
    <property type="entry name" value="HTH_MARR_1"/>
    <property type="match status" value="1"/>
</dbReference>
<dbReference type="Pfam" id="PF12802">
    <property type="entry name" value="MarR_2"/>
    <property type="match status" value="1"/>
</dbReference>
<gene>
    <name evidence="5" type="ORF">SAMN05445850_4929</name>
</gene>
<evidence type="ECO:0000259" key="4">
    <source>
        <dbReference type="PROSITE" id="PS50995"/>
    </source>
</evidence>